<dbReference type="Proteomes" id="UP000325395">
    <property type="component" value="Unassembled WGS sequence"/>
</dbReference>
<keyword evidence="1" id="KW-0472">Membrane</keyword>
<accession>A0ABQ6W3M0</accession>
<protein>
    <submittedName>
        <fullName evidence="2">Uncharacterized protein</fullName>
    </submittedName>
</protein>
<evidence type="ECO:0000256" key="1">
    <source>
        <dbReference type="SAM" id="Phobius"/>
    </source>
</evidence>
<gene>
    <name evidence="2" type="ORF">BDV36DRAFT_274049</name>
</gene>
<name>A0ABQ6W3M0_9EURO</name>
<organism evidence="2 3">
    <name type="scientific">Aspergillus pseudocaelatus</name>
    <dbReference type="NCBI Taxonomy" id="1825620"/>
    <lineage>
        <taxon>Eukaryota</taxon>
        <taxon>Fungi</taxon>
        <taxon>Dikarya</taxon>
        <taxon>Ascomycota</taxon>
        <taxon>Pezizomycotina</taxon>
        <taxon>Eurotiomycetes</taxon>
        <taxon>Eurotiomycetidae</taxon>
        <taxon>Eurotiales</taxon>
        <taxon>Aspergillaceae</taxon>
        <taxon>Aspergillus</taxon>
        <taxon>Aspergillus subgen. Circumdati</taxon>
    </lineage>
</organism>
<keyword evidence="1" id="KW-1133">Transmembrane helix</keyword>
<sequence>MPLQGLGLRGCVGHGEAGHIRAGIHGHAMDFIRLKRCQQQLVRKGTKIPLFPGSSAVCFSLISIFTGVIYDTWHMGVS</sequence>
<dbReference type="EMBL" id="ML735866">
    <property type="protein sequence ID" value="KAE8411620.1"/>
    <property type="molecule type" value="Genomic_DNA"/>
</dbReference>
<keyword evidence="3" id="KW-1185">Reference proteome</keyword>
<evidence type="ECO:0000313" key="3">
    <source>
        <dbReference type="Proteomes" id="UP000325395"/>
    </source>
</evidence>
<keyword evidence="1" id="KW-0812">Transmembrane</keyword>
<feature type="transmembrane region" description="Helical" evidence="1">
    <location>
        <begin position="50"/>
        <end position="70"/>
    </location>
</feature>
<reference evidence="2 3" key="1">
    <citation type="submission" date="2019-04" db="EMBL/GenBank/DDBJ databases">
        <authorList>
            <consortium name="DOE Joint Genome Institute"/>
            <person name="Mondo S."/>
            <person name="Kjaerbolling I."/>
            <person name="Vesth T."/>
            <person name="Frisvad J.C."/>
            <person name="Nybo J.L."/>
            <person name="Theobald S."/>
            <person name="Kildgaard S."/>
            <person name="Isbrandt T."/>
            <person name="Kuo A."/>
            <person name="Sato A."/>
            <person name="Lyhne E.K."/>
            <person name="Kogle M.E."/>
            <person name="Wiebenga A."/>
            <person name="Kun R.S."/>
            <person name="Lubbers R.J."/>
            <person name="Makela M.R."/>
            <person name="Barry K."/>
            <person name="Chovatia M."/>
            <person name="Clum A."/>
            <person name="Daum C."/>
            <person name="Haridas S."/>
            <person name="He G."/>
            <person name="LaButti K."/>
            <person name="Lipzen A."/>
            <person name="Riley R."/>
            <person name="Salamov A."/>
            <person name="Simmons B.A."/>
            <person name="Magnuson J.K."/>
            <person name="Henrissat B."/>
            <person name="Mortensen U.H."/>
            <person name="Larsen T.O."/>
            <person name="Devries R.P."/>
            <person name="Grigoriev I.V."/>
            <person name="Machida M."/>
            <person name="Baker S.E."/>
            <person name="Andersen M.R."/>
            <person name="Cantor M.N."/>
            <person name="Hua S.X."/>
        </authorList>
    </citation>
    <scope>NUCLEOTIDE SEQUENCE [LARGE SCALE GENOMIC DNA]</scope>
    <source>
        <strain evidence="2 3">CBS 117616</strain>
    </source>
</reference>
<proteinExistence type="predicted"/>
<evidence type="ECO:0000313" key="2">
    <source>
        <dbReference type="EMBL" id="KAE8411620.1"/>
    </source>
</evidence>